<evidence type="ECO:0000313" key="2">
    <source>
        <dbReference type="EMBL" id="EDO18004.1"/>
    </source>
</evidence>
<dbReference type="GO" id="GO:0004674">
    <property type="term" value="F:protein serine/threonine kinase activity"/>
    <property type="evidence" value="ECO:0007669"/>
    <property type="project" value="TreeGrafter"/>
</dbReference>
<dbReference type="GO" id="GO:0016242">
    <property type="term" value="P:negative regulation of macroautophagy"/>
    <property type="evidence" value="ECO:0007669"/>
    <property type="project" value="TreeGrafter"/>
</dbReference>
<organism evidence="3">
    <name type="scientific">Vanderwaltozyma polyspora (strain ATCC 22028 / DSM 70294 / BCRC 21397 / CBS 2163 / NBRC 10782 / NRRL Y-8283 / UCD 57-17)</name>
    <name type="common">Kluyveromyces polysporus</name>
    <dbReference type="NCBI Taxonomy" id="436907"/>
    <lineage>
        <taxon>Eukaryota</taxon>
        <taxon>Fungi</taxon>
        <taxon>Dikarya</taxon>
        <taxon>Ascomycota</taxon>
        <taxon>Saccharomycotina</taxon>
        <taxon>Saccharomycetes</taxon>
        <taxon>Saccharomycetales</taxon>
        <taxon>Saccharomycetaceae</taxon>
        <taxon>Vanderwaltozyma</taxon>
    </lineage>
</organism>
<dbReference type="PANTHER" id="PTHR11139">
    <property type="entry name" value="ATAXIA TELANGIECTASIA MUTATED ATM -RELATED"/>
    <property type="match status" value="1"/>
</dbReference>
<dbReference type="PANTHER" id="PTHR11139:SF9">
    <property type="entry name" value="SERINE_THREONINE-PROTEIN KINASE MTOR"/>
    <property type="match status" value="1"/>
</dbReference>
<dbReference type="GO" id="GO:0031931">
    <property type="term" value="C:TORC1 complex"/>
    <property type="evidence" value="ECO:0007669"/>
    <property type="project" value="TreeGrafter"/>
</dbReference>
<name>A7TID8_VANPO</name>
<dbReference type="InParanoid" id="A7TID8"/>
<dbReference type="OMA" id="IGACPVA"/>
<evidence type="ECO:0000313" key="3">
    <source>
        <dbReference type="Proteomes" id="UP000000267"/>
    </source>
</evidence>
<dbReference type="GO" id="GO:0005737">
    <property type="term" value="C:cytoplasm"/>
    <property type="evidence" value="ECO:0007669"/>
    <property type="project" value="TreeGrafter"/>
</dbReference>
<dbReference type="AlphaFoldDB" id="A7TID8"/>
<feature type="region of interest" description="Disordered" evidence="1">
    <location>
        <begin position="1"/>
        <end position="24"/>
    </location>
</feature>
<dbReference type="GO" id="GO:0031932">
    <property type="term" value="C:TORC2 complex"/>
    <property type="evidence" value="ECO:0007669"/>
    <property type="project" value="TreeGrafter"/>
</dbReference>
<feature type="non-terminal residue" evidence="2">
    <location>
        <position position="462"/>
    </location>
</feature>
<dbReference type="Proteomes" id="UP000000267">
    <property type="component" value="Unassembled WGS sequence"/>
</dbReference>
<dbReference type="STRING" id="436907.A7TID8"/>
<dbReference type="OrthoDB" id="381190at2759"/>
<dbReference type="SUPFAM" id="SSF48371">
    <property type="entry name" value="ARM repeat"/>
    <property type="match status" value="1"/>
</dbReference>
<dbReference type="HOGENOM" id="CLU_592602_0_0_1"/>
<dbReference type="KEGG" id="vpo:Kpol_1054p51"/>
<proteinExistence type="predicted"/>
<dbReference type="GO" id="GO:0038202">
    <property type="term" value="P:TORC1 signaling"/>
    <property type="evidence" value="ECO:0007669"/>
    <property type="project" value="TreeGrafter"/>
</dbReference>
<protein>
    <submittedName>
        <fullName evidence="2">Uncharacterized protein</fullName>
    </submittedName>
</protein>
<reference evidence="2 3" key="1">
    <citation type="journal article" date="2007" name="Proc. Natl. Acad. Sci. U.S.A.">
        <title>Independent sorting-out of thousands of duplicated gene pairs in two yeast species descended from a whole-genome duplication.</title>
        <authorList>
            <person name="Scannell D.R."/>
            <person name="Frank A.C."/>
            <person name="Conant G.C."/>
            <person name="Byrne K.P."/>
            <person name="Woolfit M."/>
            <person name="Wolfe K.H."/>
        </authorList>
    </citation>
    <scope>NUCLEOTIDE SEQUENCE [LARGE SCALE GENOMIC DNA]</scope>
    <source>
        <strain evidence="3">ATCC 22028 / DSM 70294 / BCRC 21397 / CBS 2163 / NBRC 10782 / NRRL Y-8283 / UCD 57-17</strain>
    </source>
</reference>
<feature type="compositionally biased region" description="Basic residues" evidence="1">
    <location>
        <begin position="1"/>
        <end position="18"/>
    </location>
</feature>
<sequence length="462" mass="51982">MLSLRKKAESRRHNRKKLNPNIHLDDEISTAEAVDGVTSAAGNDTRAASGADGDGKGFSESDPSMADLETTFATFNVIFDKLRSPSNQERLQASYELKNSLISLAREVSTEQFQRFSNVLNNKIFELIHGSDVNEKIGGILAVDTLIGFYVHTEELPNQTSRLANYLRVLIPSNDIEVMRLAATTLGKLAIPGGTLTSDFVEFEVKTCIEWLTTSPENSSSSSKQEFRKHASLLIVTALANNSPYLLYPYINSILDNIWRALRDTKLVIRSDAAVTLGKCLSIIQHRDSILTKQWYERLFKGCVYGLTLNTNEAIHATLLVYRELLVLRGSFLNSKYDEIYHSTMKYKDHKYDVIRKEVYAILPLLASFEPQIFTNKYLDQTMVHFLMVLKNLNASSANLSDKSYILVSIGDIAFEVGSNITPYMDPILDNIRDGLQSKFKNRKNFERELFYCIGKLASAVG</sequence>
<dbReference type="InterPro" id="IPR016024">
    <property type="entry name" value="ARM-type_fold"/>
</dbReference>
<dbReference type="EMBL" id="DS480395">
    <property type="protein sequence ID" value="EDO18004.1"/>
    <property type="molecule type" value="Genomic_DNA"/>
</dbReference>
<dbReference type="eggNOG" id="KOG0891">
    <property type="taxonomic scope" value="Eukaryota"/>
</dbReference>
<keyword evidence="3" id="KW-1185">Reference proteome</keyword>
<feature type="region of interest" description="Disordered" evidence="1">
    <location>
        <begin position="39"/>
        <end position="60"/>
    </location>
</feature>
<evidence type="ECO:0000256" key="1">
    <source>
        <dbReference type="SAM" id="MobiDB-lite"/>
    </source>
</evidence>
<gene>
    <name evidence="2" type="ORF">Kpol_1054p51</name>
</gene>
<dbReference type="RefSeq" id="XP_001645862.1">
    <property type="nucleotide sequence ID" value="XM_001645812.1"/>
</dbReference>
<dbReference type="GO" id="GO:0005634">
    <property type="term" value="C:nucleus"/>
    <property type="evidence" value="ECO:0007669"/>
    <property type="project" value="TreeGrafter"/>
</dbReference>
<dbReference type="Gene3D" id="1.25.10.10">
    <property type="entry name" value="Leucine-rich Repeat Variant"/>
    <property type="match status" value="2"/>
</dbReference>
<dbReference type="InterPro" id="IPR050517">
    <property type="entry name" value="DDR_Repair_Kinase"/>
</dbReference>
<dbReference type="InterPro" id="IPR011989">
    <property type="entry name" value="ARM-like"/>
</dbReference>
<accession>A7TID8</accession>
<dbReference type="GeneID" id="5546268"/>